<evidence type="ECO:0000256" key="2">
    <source>
        <dbReference type="ARBA" id="ARBA00022729"/>
    </source>
</evidence>
<evidence type="ECO:0000256" key="3">
    <source>
        <dbReference type="ARBA" id="ARBA00023157"/>
    </source>
</evidence>
<keyword evidence="4 5" id="KW-0325">Glycoprotein</keyword>
<dbReference type="PANTHER" id="PTHR10514">
    <property type="entry name" value="ANGIOTENSIN-CONVERTING ENZYME"/>
    <property type="match status" value="1"/>
</dbReference>
<sequence>MKRLNQILSQISDIYGTERVCLGPKDCLLLKPGLISLLSSIKEPMERKKKAWIAWHDTVGRKFRPLYIEYKKLKNKLAVVRGYRDYGEDLRDRYGKISFDQEVKLLYEGILPLYKELHAYVRRRLNDHYKLEQPKYIKQHLLGDMWGRFWTHLYSIAVPFLGRTQHDLSETMKKQNYTVEKMFLTAQDFYVSLGLKPLPSSFFNLSMLEKPSDRDVVCHPTAWDFFDSKDFRISMCTRISFDDLLT</sequence>
<evidence type="ECO:0000256" key="4">
    <source>
        <dbReference type="ARBA" id="ARBA00023180"/>
    </source>
</evidence>
<feature type="disulfide bond" evidence="7">
    <location>
        <begin position="21"/>
        <end position="27"/>
    </location>
</feature>
<evidence type="ECO:0000256" key="7">
    <source>
        <dbReference type="PIRSR" id="PIRSR601548-4"/>
    </source>
</evidence>
<organism evidence="9 10">
    <name type="scientific">Allacma fusca</name>
    <dbReference type="NCBI Taxonomy" id="39272"/>
    <lineage>
        <taxon>Eukaryota</taxon>
        <taxon>Metazoa</taxon>
        <taxon>Ecdysozoa</taxon>
        <taxon>Arthropoda</taxon>
        <taxon>Hexapoda</taxon>
        <taxon>Collembola</taxon>
        <taxon>Symphypleona</taxon>
        <taxon>Sminthuridae</taxon>
        <taxon>Allacma</taxon>
    </lineage>
</organism>
<dbReference type="OrthoDB" id="10029630at2759"/>
<evidence type="ECO:0000256" key="6">
    <source>
        <dbReference type="PIRSR" id="PIRSR601548-2"/>
    </source>
</evidence>
<reference evidence="9" key="1">
    <citation type="submission" date="2021-06" db="EMBL/GenBank/DDBJ databases">
        <authorList>
            <person name="Hodson N. C."/>
            <person name="Mongue J. A."/>
            <person name="Jaron S. K."/>
        </authorList>
    </citation>
    <scope>NUCLEOTIDE SEQUENCE</scope>
</reference>
<dbReference type="GO" id="GO:0005886">
    <property type="term" value="C:plasma membrane"/>
    <property type="evidence" value="ECO:0007669"/>
    <property type="project" value="TreeGrafter"/>
</dbReference>
<keyword evidence="10" id="KW-1185">Reference proteome</keyword>
<feature type="binding site" evidence="6">
    <location>
        <position position="94"/>
    </location>
    <ligand>
        <name>chloride</name>
        <dbReference type="ChEBI" id="CHEBI:17996"/>
        <label>1</label>
    </ligand>
</feature>
<comment type="caution">
    <text evidence="9">The sequence shown here is derived from an EMBL/GenBank/DDBJ whole genome shotgun (WGS) entry which is preliminary data.</text>
</comment>
<evidence type="ECO:0000256" key="1">
    <source>
        <dbReference type="ARBA" id="ARBA00008139"/>
    </source>
</evidence>
<evidence type="ECO:0000313" key="10">
    <source>
        <dbReference type="Proteomes" id="UP000708208"/>
    </source>
</evidence>
<dbReference type="Proteomes" id="UP000708208">
    <property type="component" value="Unassembled WGS sequence"/>
</dbReference>
<dbReference type="PROSITE" id="PS52011">
    <property type="entry name" value="PEPTIDASE_M2"/>
    <property type="match status" value="1"/>
</dbReference>
<proteinExistence type="inferred from homology"/>
<dbReference type="GO" id="GO:0008241">
    <property type="term" value="F:peptidyl-dipeptidase activity"/>
    <property type="evidence" value="ECO:0007669"/>
    <property type="project" value="InterPro"/>
</dbReference>
<evidence type="ECO:0000256" key="8">
    <source>
        <dbReference type="PROSITE-ProRule" id="PRU01355"/>
    </source>
</evidence>
<keyword evidence="3 7" id="KW-1015">Disulfide bond</keyword>
<name>A0A8J2JW71_9HEXA</name>
<evidence type="ECO:0008006" key="11">
    <source>
        <dbReference type="Google" id="ProtNLM"/>
    </source>
</evidence>
<dbReference type="EMBL" id="CAJVCH010153501">
    <property type="protein sequence ID" value="CAG7727752.1"/>
    <property type="molecule type" value="Genomic_DNA"/>
</dbReference>
<dbReference type="Pfam" id="PF01401">
    <property type="entry name" value="Peptidase_M2"/>
    <property type="match status" value="1"/>
</dbReference>
<dbReference type="PANTHER" id="PTHR10514:SF24">
    <property type="entry name" value="ANGIOTENSIN-CONVERTING ENZYME 2"/>
    <property type="match status" value="1"/>
</dbReference>
<accession>A0A8J2JW71</accession>
<feature type="non-terminal residue" evidence="9">
    <location>
        <position position="1"/>
    </location>
</feature>
<protein>
    <recommendedName>
        <fullName evidence="11">Angiotensin-converting enzyme</fullName>
    </recommendedName>
</protein>
<dbReference type="AlphaFoldDB" id="A0A8J2JW71"/>
<comment type="similarity">
    <text evidence="1 8">Belongs to the peptidase M2 family.</text>
</comment>
<feature type="disulfide bond" evidence="7 8">
    <location>
        <begin position="218"/>
        <end position="236"/>
    </location>
</feature>
<dbReference type="GO" id="GO:0008237">
    <property type="term" value="F:metallopeptidase activity"/>
    <property type="evidence" value="ECO:0007669"/>
    <property type="project" value="InterPro"/>
</dbReference>
<evidence type="ECO:0000313" key="9">
    <source>
        <dbReference type="EMBL" id="CAG7727752.1"/>
    </source>
</evidence>
<comment type="caution">
    <text evidence="8">Lacks conserved residue(s) required for the propagation of feature annotation.</text>
</comment>
<dbReference type="GO" id="GO:0006508">
    <property type="term" value="P:proteolysis"/>
    <property type="evidence" value="ECO:0007669"/>
    <property type="project" value="InterPro"/>
</dbReference>
<feature type="glycosylation site" description="N-linked (GlcNAc...) asparagine; partial" evidence="5">
    <location>
        <position position="204"/>
    </location>
</feature>
<keyword evidence="2" id="KW-0732">Signal</keyword>
<dbReference type="InterPro" id="IPR001548">
    <property type="entry name" value="Peptidase_M2"/>
</dbReference>
<gene>
    <name evidence="9" type="ORF">AFUS01_LOCUS16581</name>
</gene>
<evidence type="ECO:0000256" key="5">
    <source>
        <dbReference type="PIRSR" id="PIRSR601548-10"/>
    </source>
</evidence>